<organism evidence="1 2">
    <name type="scientific">Larinioides sclopetarius</name>
    <dbReference type="NCBI Taxonomy" id="280406"/>
    <lineage>
        <taxon>Eukaryota</taxon>
        <taxon>Metazoa</taxon>
        <taxon>Ecdysozoa</taxon>
        <taxon>Arthropoda</taxon>
        <taxon>Chelicerata</taxon>
        <taxon>Arachnida</taxon>
        <taxon>Araneae</taxon>
        <taxon>Araneomorphae</taxon>
        <taxon>Entelegynae</taxon>
        <taxon>Araneoidea</taxon>
        <taxon>Araneidae</taxon>
        <taxon>Larinioides</taxon>
    </lineage>
</organism>
<gene>
    <name evidence="1" type="ORF">LARSCL_LOCUS6672</name>
</gene>
<proteinExistence type="predicted"/>
<dbReference type="Proteomes" id="UP001497382">
    <property type="component" value="Unassembled WGS sequence"/>
</dbReference>
<evidence type="ECO:0000313" key="2">
    <source>
        <dbReference type="Proteomes" id="UP001497382"/>
    </source>
</evidence>
<protein>
    <submittedName>
        <fullName evidence="1">Uncharacterized protein</fullName>
    </submittedName>
</protein>
<dbReference type="EMBL" id="CAXIEN010000064">
    <property type="protein sequence ID" value="CAL1272940.1"/>
    <property type="molecule type" value="Genomic_DNA"/>
</dbReference>
<reference evidence="1 2" key="1">
    <citation type="submission" date="2024-04" db="EMBL/GenBank/DDBJ databases">
        <authorList>
            <person name="Rising A."/>
            <person name="Reimegard J."/>
            <person name="Sonavane S."/>
            <person name="Akerstrom W."/>
            <person name="Nylinder S."/>
            <person name="Hedman E."/>
            <person name="Kallberg Y."/>
        </authorList>
    </citation>
    <scope>NUCLEOTIDE SEQUENCE [LARGE SCALE GENOMIC DNA]</scope>
</reference>
<comment type="caution">
    <text evidence="1">The sequence shown here is derived from an EMBL/GenBank/DDBJ whole genome shotgun (WGS) entry which is preliminary data.</text>
</comment>
<name>A0AAV1ZME9_9ARAC</name>
<keyword evidence="2" id="KW-1185">Reference proteome</keyword>
<sequence length="69" mass="7764">MNGCEVCACLAPKPRKRFSPIEWILLSSIERILTPFLIVKFGLTAENAWSCGDGLFRNVRSYEGALFRA</sequence>
<accession>A0AAV1ZME9</accession>
<evidence type="ECO:0000313" key="1">
    <source>
        <dbReference type="EMBL" id="CAL1272940.1"/>
    </source>
</evidence>
<dbReference type="AlphaFoldDB" id="A0AAV1ZME9"/>